<gene>
    <name evidence="9" type="ORF">FRZ44_28070</name>
</gene>
<dbReference type="InterPro" id="IPR029066">
    <property type="entry name" value="PLP-binding_barrel"/>
</dbReference>
<feature type="domain" description="Orn/DAP/Arg decarboxylase 2 N-terminal" evidence="8">
    <location>
        <begin position="49"/>
        <end position="310"/>
    </location>
</feature>
<evidence type="ECO:0000256" key="5">
    <source>
        <dbReference type="NCBIfam" id="TIGR01048"/>
    </source>
</evidence>
<keyword evidence="2 7" id="KW-0210">Decarboxylase</keyword>
<dbReference type="InterPro" id="IPR022653">
    <property type="entry name" value="De-COase2_pyr-phos_BS"/>
</dbReference>
<comment type="pathway">
    <text evidence="7">Amino-acid biosynthesis; L-lysine biosynthesis via DAP pathway; L-lysine from DL-2,6-diaminopimelate: step 1/1.</text>
</comment>
<dbReference type="PANTHER" id="PTHR43727:SF2">
    <property type="entry name" value="GROUP IV DECARBOXYLASE"/>
    <property type="match status" value="1"/>
</dbReference>
<dbReference type="RefSeq" id="WP_191908093.1">
    <property type="nucleotide sequence ID" value="NZ_CP042906.1"/>
</dbReference>
<accession>A0A5J6MJR8</accession>
<dbReference type="InterPro" id="IPR022644">
    <property type="entry name" value="De-COase2_N"/>
</dbReference>
<evidence type="ECO:0000313" key="9">
    <source>
        <dbReference type="EMBL" id="QEX17507.1"/>
    </source>
</evidence>
<comment type="catalytic activity">
    <reaction evidence="7">
        <text>meso-2,6-diaminopimelate + H(+) = L-lysine + CO2</text>
        <dbReference type="Rhea" id="RHEA:15101"/>
        <dbReference type="ChEBI" id="CHEBI:15378"/>
        <dbReference type="ChEBI" id="CHEBI:16526"/>
        <dbReference type="ChEBI" id="CHEBI:32551"/>
        <dbReference type="ChEBI" id="CHEBI:57791"/>
        <dbReference type="EC" id="4.1.1.20"/>
    </reaction>
</comment>
<dbReference type="FunFam" id="3.20.20.10:FF:000003">
    <property type="entry name" value="Diaminopimelate decarboxylase"/>
    <property type="match status" value="1"/>
</dbReference>
<evidence type="ECO:0000256" key="2">
    <source>
        <dbReference type="ARBA" id="ARBA00022793"/>
    </source>
</evidence>
<evidence type="ECO:0000313" key="10">
    <source>
        <dbReference type="Proteomes" id="UP000326202"/>
    </source>
</evidence>
<dbReference type="Proteomes" id="UP000326202">
    <property type="component" value="Chromosome"/>
</dbReference>
<dbReference type="PRINTS" id="PR01179">
    <property type="entry name" value="ODADCRBXLASE"/>
</dbReference>
<dbReference type="PRINTS" id="PR01181">
    <property type="entry name" value="DAPDCRBXLASE"/>
</dbReference>
<keyword evidence="3 6" id="KW-0663">Pyridoxal phosphate</keyword>
<dbReference type="EMBL" id="CP042906">
    <property type="protein sequence ID" value="QEX17507.1"/>
    <property type="molecule type" value="Genomic_DNA"/>
</dbReference>
<dbReference type="NCBIfam" id="TIGR01048">
    <property type="entry name" value="lysA"/>
    <property type="match status" value="1"/>
</dbReference>
<dbReference type="SUPFAM" id="SSF51419">
    <property type="entry name" value="PLP-binding barrel"/>
    <property type="match status" value="1"/>
</dbReference>
<evidence type="ECO:0000256" key="7">
    <source>
        <dbReference type="RuleBase" id="RU003738"/>
    </source>
</evidence>
<dbReference type="GO" id="GO:0008836">
    <property type="term" value="F:diaminopimelate decarboxylase activity"/>
    <property type="evidence" value="ECO:0007669"/>
    <property type="project" value="UniProtKB-UniRule"/>
</dbReference>
<dbReference type="Pfam" id="PF02784">
    <property type="entry name" value="Orn_Arg_deC_N"/>
    <property type="match status" value="1"/>
</dbReference>
<keyword evidence="7" id="KW-0457">Lysine biosynthesis</keyword>
<dbReference type="AlphaFoldDB" id="A0A5J6MJR8"/>
<evidence type="ECO:0000256" key="4">
    <source>
        <dbReference type="ARBA" id="ARBA00023239"/>
    </source>
</evidence>
<dbReference type="UniPathway" id="UPA00034">
    <property type="reaction ID" value="UER00027"/>
</dbReference>
<dbReference type="SUPFAM" id="SSF50621">
    <property type="entry name" value="Alanine racemase C-terminal domain-like"/>
    <property type="match status" value="2"/>
</dbReference>
<protein>
    <recommendedName>
        <fullName evidence="5 7">Diaminopimelate decarboxylase</fullName>
        <ecNumber evidence="5 7">4.1.1.20</ecNumber>
    </recommendedName>
</protein>
<name>A0A5J6MJR8_9PROT</name>
<dbReference type="Gene3D" id="3.20.20.10">
    <property type="entry name" value="Alanine racemase"/>
    <property type="match status" value="1"/>
</dbReference>
<dbReference type="EC" id="4.1.1.20" evidence="5 7"/>
<dbReference type="GO" id="GO:0009089">
    <property type="term" value="P:lysine biosynthetic process via diaminopimelate"/>
    <property type="evidence" value="ECO:0007669"/>
    <property type="project" value="UniProtKB-UniRule"/>
</dbReference>
<sequence length="479" mass="52328">MSAKPVMGQDWKIEGYLGSDQGRLTMDGVDLAALARERGTPLFVYSARRIAETARTMKTIFAASHPRSTICYAAKALSTIKVLRLLHAEGIALEVNSGGELFRARLAGIPPDAIVFNGVAKSKAEISQALSPPIKAINVDSLFELERIGEVAADLGCQARVTLRIVPEVDSPTSPGNRTGSEGTKFGILLHELDRAMEILRAQPNALRLVGIHAHVGSQITDTGPYVSAANVLVEQARRLQDALGLRLEHVNLGGGFPLPYMRGVNRTPQGDIFAPRIDSADIARAGLAPLRKGLGEQIEILVEPGRRMVGDSAVMLSMVETVKTRAGHEWLYLDAGYNTIVESYTYKWYYHSLTANKLDEALSEFRVVGPLCDNGDAFFDVDGEQTLARLLKADPRLAQSRELLESTLVRLPPTRKLARSTGPGDLVAFLDTGAYTLDQITPNNGRPRPEVGILDVDGDYEIMRRRDTYTDLLFNEVI</sequence>
<feature type="active site" description="Proton donor" evidence="6">
    <location>
        <position position="373"/>
    </location>
</feature>
<dbReference type="PANTHER" id="PTHR43727">
    <property type="entry name" value="DIAMINOPIMELATE DECARBOXYLASE"/>
    <property type="match status" value="1"/>
</dbReference>
<dbReference type="InterPro" id="IPR002986">
    <property type="entry name" value="DAP_deCOOHase_LysA"/>
</dbReference>
<evidence type="ECO:0000259" key="8">
    <source>
        <dbReference type="Pfam" id="PF02784"/>
    </source>
</evidence>
<comment type="cofactor">
    <cofactor evidence="1 6 7">
        <name>pyridoxal 5'-phosphate</name>
        <dbReference type="ChEBI" id="CHEBI:597326"/>
    </cofactor>
</comment>
<dbReference type="InterPro" id="IPR009006">
    <property type="entry name" value="Ala_racemase/Decarboxylase_C"/>
</dbReference>
<dbReference type="Gene3D" id="2.40.37.10">
    <property type="entry name" value="Lyase, Ornithine Decarboxylase, Chain A, domain 1"/>
    <property type="match status" value="1"/>
</dbReference>
<proteinExistence type="predicted"/>
<dbReference type="PROSITE" id="PS00878">
    <property type="entry name" value="ODR_DC_2_1"/>
    <property type="match status" value="1"/>
</dbReference>
<evidence type="ECO:0000256" key="6">
    <source>
        <dbReference type="PIRSR" id="PIRSR600183-50"/>
    </source>
</evidence>
<evidence type="ECO:0000256" key="3">
    <source>
        <dbReference type="ARBA" id="ARBA00022898"/>
    </source>
</evidence>
<keyword evidence="10" id="KW-1185">Reference proteome</keyword>
<dbReference type="KEGG" id="htq:FRZ44_28070"/>
<keyword evidence="7" id="KW-0028">Amino-acid biosynthesis</keyword>
<dbReference type="CDD" id="cd06828">
    <property type="entry name" value="PLPDE_III_DapDC"/>
    <property type="match status" value="1"/>
</dbReference>
<keyword evidence="4 7" id="KW-0456">Lyase</keyword>
<reference evidence="9 10" key="1">
    <citation type="submission" date="2019-08" db="EMBL/GenBank/DDBJ databases">
        <title>Hyperibacter terrae gen. nov., sp. nov. and Hyperibacter viscosus sp. nov., two new members in the family Rhodospirillaceae isolated from the rhizosphere of Hypericum perforatum.</title>
        <authorList>
            <person name="Noviana Z."/>
        </authorList>
    </citation>
    <scope>NUCLEOTIDE SEQUENCE [LARGE SCALE GENOMIC DNA]</scope>
    <source>
        <strain evidence="9 10">R5913</strain>
    </source>
</reference>
<organism evidence="9 10">
    <name type="scientific">Hypericibacter terrae</name>
    <dbReference type="NCBI Taxonomy" id="2602015"/>
    <lineage>
        <taxon>Bacteria</taxon>
        <taxon>Pseudomonadati</taxon>
        <taxon>Pseudomonadota</taxon>
        <taxon>Alphaproteobacteria</taxon>
        <taxon>Rhodospirillales</taxon>
        <taxon>Dongiaceae</taxon>
        <taxon>Hypericibacter</taxon>
    </lineage>
</organism>
<dbReference type="InterPro" id="IPR000183">
    <property type="entry name" value="Orn/DAP/Arg_de-COase"/>
</dbReference>
<evidence type="ECO:0000256" key="1">
    <source>
        <dbReference type="ARBA" id="ARBA00001933"/>
    </source>
</evidence>
<feature type="modified residue" description="N6-(pyridoxal phosphate)lysine" evidence="6">
    <location>
        <position position="75"/>
    </location>
</feature>